<evidence type="ECO:0000256" key="7">
    <source>
        <dbReference type="ARBA" id="ARBA00047481"/>
    </source>
</evidence>
<dbReference type="Gene3D" id="3.90.1150.10">
    <property type="entry name" value="Aspartate Aminotransferase, domain 1"/>
    <property type="match status" value="1"/>
</dbReference>
<proteinExistence type="predicted"/>
<comment type="cofactor">
    <cofactor evidence="1">
        <name>pyridoxal 5'-phosphate</name>
        <dbReference type="ChEBI" id="CHEBI:597326"/>
    </cofactor>
</comment>
<evidence type="ECO:0000256" key="4">
    <source>
        <dbReference type="ARBA" id="ARBA00022576"/>
    </source>
</evidence>
<gene>
    <name evidence="9" type="ORF">PF008_g13869</name>
</gene>
<dbReference type="Gene3D" id="3.40.640.10">
    <property type="entry name" value="Type I PLP-dependent aspartate aminotransferase-like (Major domain)"/>
    <property type="match status" value="1"/>
</dbReference>
<organism evidence="9 10">
    <name type="scientific">Phytophthora fragariae</name>
    <dbReference type="NCBI Taxonomy" id="53985"/>
    <lineage>
        <taxon>Eukaryota</taxon>
        <taxon>Sar</taxon>
        <taxon>Stramenopiles</taxon>
        <taxon>Oomycota</taxon>
        <taxon>Peronosporomycetes</taxon>
        <taxon>Peronosporales</taxon>
        <taxon>Peronosporaceae</taxon>
        <taxon>Phytophthora</taxon>
    </lineage>
</organism>
<keyword evidence="6" id="KW-0663">Pyridoxal phosphate</keyword>
<evidence type="ECO:0000256" key="1">
    <source>
        <dbReference type="ARBA" id="ARBA00001933"/>
    </source>
</evidence>
<accession>A0A6G0RIM3</accession>
<evidence type="ECO:0000256" key="2">
    <source>
        <dbReference type="ARBA" id="ARBA00005011"/>
    </source>
</evidence>
<evidence type="ECO:0000256" key="5">
    <source>
        <dbReference type="ARBA" id="ARBA00022679"/>
    </source>
</evidence>
<comment type="catalytic activity">
    <reaction evidence="7">
        <text>L-histidinol phosphate + 2-oxoglutarate = 3-(imidazol-4-yl)-2-oxopropyl phosphate + L-glutamate</text>
        <dbReference type="Rhea" id="RHEA:23744"/>
        <dbReference type="ChEBI" id="CHEBI:16810"/>
        <dbReference type="ChEBI" id="CHEBI:29985"/>
        <dbReference type="ChEBI" id="CHEBI:57766"/>
        <dbReference type="ChEBI" id="CHEBI:57980"/>
        <dbReference type="EC" id="2.6.1.9"/>
    </reaction>
</comment>
<feature type="domain" description="Aminotransferase class I/classII large" evidence="8">
    <location>
        <begin position="78"/>
        <end position="133"/>
    </location>
</feature>
<sequence>MYSVCANIHDVGIVSVPFQIEGPDDNLKGLKPDLPLPSFHIDPQEVRTPGNPTANVLRLQDVETILNSKKYKGFVVGFGFAGIRLGVAFGDPKLIQVLNNVKAPYNISNLTSDVARKAFSNLDELRKNVNVIQEIKELQKLSYVRRIYALGGCGAVAVSPLVMAPLEDAAQLSLQFAVKDEHVRFLRRRLPV</sequence>
<evidence type="ECO:0000313" key="9">
    <source>
        <dbReference type="EMBL" id="KAE9334634.1"/>
    </source>
</evidence>
<dbReference type="GO" id="GO:0030170">
    <property type="term" value="F:pyridoxal phosphate binding"/>
    <property type="evidence" value="ECO:0007669"/>
    <property type="project" value="InterPro"/>
</dbReference>
<evidence type="ECO:0000256" key="3">
    <source>
        <dbReference type="ARBA" id="ARBA00012748"/>
    </source>
</evidence>
<dbReference type="GO" id="GO:0004400">
    <property type="term" value="F:histidinol-phosphate transaminase activity"/>
    <property type="evidence" value="ECO:0007669"/>
    <property type="project" value="UniProtKB-EC"/>
</dbReference>
<dbReference type="Proteomes" id="UP000486351">
    <property type="component" value="Unassembled WGS sequence"/>
</dbReference>
<reference evidence="9 10" key="1">
    <citation type="submission" date="2018-09" db="EMBL/GenBank/DDBJ databases">
        <title>Genomic investigation of the strawberry pathogen Phytophthora fragariae indicates pathogenicity is determined by transcriptional variation in three key races.</title>
        <authorList>
            <person name="Adams T.M."/>
            <person name="Armitage A.D."/>
            <person name="Sobczyk M.K."/>
            <person name="Bates H.J."/>
            <person name="Dunwell J.M."/>
            <person name="Nellist C.F."/>
            <person name="Harrison R.J."/>
        </authorList>
    </citation>
    <scope>NUCLEOTIDE SEQUENCE [LARGE SCALE GENOMIC DNA]</scope>
    <source>
        <strain evidence="9 10">NOV-77</strain>
    </source>
</reference>
<dbReference type="InterPro" id="IPR015422">
    <property type="entry name" value="PyrdxlP-dep_Trfase_small"/>
</dbReference>
<dbReference type="InterPro" id="IPR015424">
    <property type="entry name" value="PyrdxlP-dep_Trfase"/>
</dbReference>
<name>A0A6G0RIM3_9STRA</name>
<dbReference type="AlphaFoldDB" id="A0A6G0RIM3"/>
<dbReference type="InterPro" id="IPR015421">
    <property type="entry name" value="PyrdxlP-dep_Trfase_major"/>
</dbReference>
<dbReference type="PANTHER" id="PTHR42885:SF2">
    <property type="entry name" value="HISTIDINOL-PHOSPHATE AMINOTRANSFERASE"/>
    <property type="match status" value="1"/>
</dbReference>
<protein>
    <recommendedName>
        <fullName evidence="3">histidinol-phosphate transaminase</fullName>
        <ecNumber evidence="3">2.6.1.9</ecNumber>
    </recommendedName>
</protein>
<dbReference type="PANTHER" id="PTHR42885">
    <property type="entry name" value="HISTIDINOL-PHOSPHATE AMINOTRANSFERASE-RELATED"/>
    <property type="match status" value="1"/>
</dbReference>
<comment type="pathway">
    <text evidence="2">Amino-acid biosynthesis; L-histidine biosynthesis; L-histidine from 5-phospho-alpha-D-ribose 1-diphosphate: step 7/9.</text>
</comment>
<dbReference type="EC" id="2.6.1.9" evidence="3"/>
<evidence type="ECO:0000259" key="8">
    <source>
        <dbReference type="Pfam" id="PF00155"/>
    </source>
</evidence>
<comment type="caution">
    <text evidence="9">The sequence shown here is derived from an EMBL/GenBank/DDBJ whole genome shotgun (WGS) entry which is preliminary data.</text>
</comment>
<dbReference type="EMBL" id="QXFY01000837">
    <property type="protein sequence ID" value="KAE9334634.1"/>
    <property type="molecule type" value="Genomic_DNA"/>
</dbReference>
<evidence type="ECO:0000256" key="6">
    <source>
        <dbReference type="ARBA" id="ARBA00022898"/>
    </source>
</evidence>
<dbReference type="SUPFAM" id="SSF53383">
    <property type="entry name" value="PLP-dependent transferases"/>
    <property type="match status" value="1"/>
</dbReference>
<dbReference type="Pfam" id="PF00155">
    <property type="entry name" value="Aminotran_1_2"/>
    <property type="match status" value="1"/>
</dbReference>
<dbReference type="InterPro" id="IPR004839">
    <property type="entry name" value="Aminotransferase_I/II_large"/>
</dbReference>
<evidence type="ECO:0000313" key="10">
    <source>
        <dbReference type="Proteomes" id="UP000486351"/>
    </source>
</evidence>
<keyword evidence="5" id="KW-0808">Transferase</keyword>
<keyword evidence="4" id="KW-0032">Aminotransferase</keyword>